<feature type="compositionally biased region" description="Acidic residues" evidence="1">
    <location>
        <begin position="75"/>
        <end position="86"/>
    </location>
</feature>
<evidence type="ECO:0000313" key="2">
    <source>
        <dbReference type="EMBL" id="CAD7395345.1"/>
    </source>
</evidence>
<evidence type="ECO:0000256" key="1">
    <source>
        <dbReference type="SAM" id="MobiDB-lite"/>
    </source>
</evidence>
<sequence>MIPTSNDTTLYVISRVCFRLAMSLFLLLYIKSVDGFIGIYRGLAPKLCSNVISGFTFHKVSDALRRNTDDKSEQYAEDEELSEEQR</sequence>
<reference evidence="2" key="1">
    <citation type="submission" date="2020-11" db="EMBL/GenBank/DDBJ databases">
        <authorList>
            <person name="Tran Van P."/>
        </authorList>
    </citation>
    <scope>NUCLEOTIDE SEQUENCE</scope>
</reference>
<name>A0A7R9GSQ0_TIMPO</name>
<accession>A0A7R9GSQ0</accession>
<gene>
    <name evidence="2" type="ORF">TPSB3V08_LOCUS133</name>
</gene>
<proteinExistence type="predicted"/>
<organism evidence="2">
    <name type="scientific">Timema poppense</name>
    <name type="common">Walking stick</name>
    <dbReference type="NCBI Taxonomy" id="170557"/>
    <lineage>
        <taxon>Eukaryota</taxon>
        <taxon>Metazoa</taxon>
        <taxon>Ecdysozoa</taxon>
        <taxon>Arthropoda</taxon>
        <taxon>Hexapoda</taxon>
        <taxon>Insecta</taxon>
        <taxon>Pterygota</taxon>
        <taxon>Neoptera</taxon>
        <taxon>Polyneoptera</taxon>
        <taxon>Phasmatodea</taxon>
        <taxon>Timematodea</taxon>
        <taxon>Timematoidea</taxon>
        <taxon>Timematidae</taxon>
        <taxon>Timema</taxon>
    </lineage>
</organism>
<protein>
    <submittedName>
        <fullName evidence="2">Uncharacterized protein</fullName>
    </submittedName>
</protein>
<dbReference type="AlphaFoldDB" id="A0A7R9GSQ0"/>
<feature type="region of interest" description="Disordered" evidence="1">
    <location>
        <begin position="66"/>
        <end position="86"/>
    </location>
</feature>
<dbReference type="EMBL" id="OD000032">
    <property type="protein sequence ID" value="CAD7395345.1"/>
    <property type="molecule type" value="Genomic_DNA"/>
</dbReference>